<evidence type="ECO:0000256" key="5">
    <source>
        <dbReference type="ARBA" id="ARBA00023012"/>
    </source>
</evidence>
<dbReference type="InterPro" id="IPR050482">
    <property type="entry name" value="Sensor_HK_TwoCompSys"/>
</dbReference>
<keyword evidence="3" id="KW-0808">Transferase</keyword>
<feature type="coiled-coil region" evidence="7">
    <location>
        <begin position="281"/>
        <end position="334"/>
    </location>
</feature>
<keyword evidence="8" id="KW-1133">Transmembrane helix</keyword>
<evidence type="ECO:0000313" key="10">
    <source>
        <dbReference type="Proteomes" id="UP000290545"/>
    </source>
</evidence>
<gene>
    <name evidence="9" type="ORF">ESB13_02570</name>
</gene>
<evidence type="ECO:0000256" key="7">
    <source>
        <dbReference type="SAM" id="Coils"/>
    </source>
</evidence>
<organism evidence="9 10">
    <name type="scientific">Filimonas effusa</name>
    <dbReference type="NCBI Taxonomy" id="2508721"/>
    <lineage>
        <taxon>Bacteria</taxon>
        <taxon>Pseudomonadati</taxon>
        <taxon>Bacteroidota</taxon>
        <taxon>Chitinophagia</taxon>
        <taxon>Chitinophagales</taxon>
        <taxon>Chitinophagaceae</taxon>
        <taxon>Filimonas</taxon>
    </lineage>
</organism>
<comment type="catalytic activity">
    <reaction evidence="1">
        <text>ATP + protein L-histidine = ADP + protein N-phospho-L-histidine.</text>
        <dbReference type="EC" id="2.7.13.3"/>
    </reaction>
</comment>
<comment type="caution">
    <text evidence="9">The sequence shown here is derived from an EMBL/GenBank/DDBJ whole genome shotgun (WGS) entry which is preliminary data.</text>
</comment>
<dbReference type="Proteomes" id="UP000290545">
    <property type="component" value="Unassembled WGS sequence"/>
</dbReference>
<dbReference type="AlphaFoldDB" id="A0A4Q1DB46"/>
<sequence length="557" mass="64122">MKTRNLYLTALAFYVCACDRHPAPHLAKKEPNYKKAESLFYYGNKDSAFYYFNDVAGNSKDSSQVAVSYSYMASIQSDAGDYFGSQENLLLSLKHLDEKKAGDHYCLSANYNELGLTSSRLGNYETAIRYYDLALRFSPEAKFKWRILNNKAVAFQNLQQYTQALSLYDSLLNVATPDTKEYARILSNLAKTKWLKDSSYNAVPPFSSALQIEKRVKDEWGQNASYAHLADYHFLPHPDSALFYSKMMYAIAQKLESPDDQLEALQKLIKLSPVQATQAYFERYLQLNDSLQQKRNAAKNQFALIRYEAEKHKAENLQLQKENAEKQSEMIRQRLIFIFAGLLLSLTIVFLIVWFRKRKQQVLLKAENTVRESRLKTSQKVHDIVANGLYRIMTEIEHQDHVEKNLLLDKIEDMYERSRDISYEKQDSAHAIFHDELNKLLESFANGSRRVLVVGSREELWERVSLNVRQEVKCILQELMVNMKKHSSAGNVVIKFGQQENQVQIQYTDDGIGLPAEFRYGNGLNNTVSRITTIRGKISFDNKTTTGLKILISFPIG</sequence>
<reference evidence="9 10" key="1">
    <citation type="submission" date="2019-01" db="EMBL/GenBank/DDBJ databases">
        <title>Filimonas sp. strain TTM-71.</title>
        <authorList>
            <person name="Chen W.-M."/>
        </authorList>
    </citation>
    <scope>NUCLEOTIDE SEQUENCE [LARGE SCALE GENOMIC DNA]</scope>
    <source>
        <strain evidence="9 10">TTM-71</strain>
    </source>
</reference>
<dbReference type="PROSITE" id="PS50005">
    <property type="entry name" value="TPR"/>
    <property type="match status" value="1"/>
</dbReference>
<feature type="repeat" description="TPR" evidence="6">
    <location>
        <begin position="108"/>
        <end position="141"/>
    </location>
</feature>
<evidence type="ECO:0000256" key="1">
    <source>
        <dbReference type="ARBA" id="ARBA00000085"/>
    </source>
</evidence>
<keyword evidence="6" id="KW-0802">TPR repeat</keyword>
<dbReference type="InterPro" id="IPR019734">
    <property type="entry name" value="TPR_rpt"/>
</dbReference>
<keyword evidence="5" id="KW-0902">Two-component regulatory system</keyword>
<evidence type="ECO:0000256" key="6">
    <source>
        <dbReference type="PROSITE-ProRule" id="PRU00339"/>
    </source>
</evidence>
<dbReference type="GO" id="GO:0000160">
    <property type="term" value="P:phosphorelay signal transduction system"/>
    <property type="evidence" value="ECO:0007669"/>
    <property type="project" value="UniProtKB-KW"/>
</dbReference>
<dbReference type="SUPFAM" id="SSF48452">
    <property type="entry name" value="TPR-like"/>
    <property type="match status" value="2"/>
</dbReference>
<evidence type="ECO:0000256" key="4">
    <source>
        <dbReference type="ARBA" id="ARBA00022777"/>
    </source>
</evidence>
<dbReference type="EMBL" id="SDHZ01000001">
    <property type="protein sequence ID" value="RXK85719.1"/>
    <property type="molecule type" value="Genomic_DNA"/>
</dbReference>
<name>A0A4Q1DB46_9BACT</name>
<dbReference type="SMART" id="SM00028">
    <property type="entry name" value="TPR"/>
    <property type="match status" value="3"/>
</dbReference>
<dbReference type="PANTHER" id="PTHR24421">
    <property type="entry name" value="NITRATE/NITRITE SENSOR PROTEIN NARX-RELATED"/>
    <property type="match status" value="1"/>
</dbReference>
<dbReference type="GO" id="GO:0004673">
    <property type="term" value="F:protein histidine kinase activity"/>
    <property type="evidence" value="ECO:0007669"/>
    <property type="project" value="UniProtKB-EC"/>
</dbReference>
<keyword evidence="4" id="KW-0418">Kinase</keyword>
<keyword evidence="10" id="KW-1185">Reference proteome</keyword>
<dbReference type="Pfam" id="PF13181">
    <property type="entry name" value="TPR_8"/>
    <property type="match status" value="1"/>
</dbReference>
<feature type="transmembrane region" description="Helical" evidence="8">
    <location>
        <begin position="335"/>
        <end position="355"/>
    </location>
</feature>
<dbReference type="SUPFAM" id="SSF55874">
    <property type="entry name" value="ATPase domain of HSP90 chaperone/DNA topoisomerase II/histidine kinase"/>
    <property type="match status" value="1"/>
</dbReference>
<evidence type="ECO:0000256" key="3">
    <source>
        <dbReference type="ARBA" id="ARBA00022679"/>
    </source>
</evidence>
<dbReference type="RefSeq" id="WP_129001472.1">
    <property type="nucleotide sequence ID" value="NZ_SDHZ01000001.1"/>
</dbReference>
<keyword evidence="8" id="KW-0472">Membrane</keyword>
<dbReference type="PANTHER" id="PTHR24421:SF10">
    <property type="entry name" value="NITRATE_NITRITE SENSOR PROTEIN NARQ"/>
    <property type="match status" value="1"/>
</dbReference>
<dbReference type="Gene3D" id="3.30.565.10">
    <property type="entry name" value="Histidine kinase-like ATPase, C-terminal domain"/>
    <property type="match status" value="1"/>
</dbReference>
<evidence type="ECO:0000313" key="9">
    <source>
        <dbReference type="EMBL" id="RXK85719.1"/>
    </source>
</evidence>
<dbReference type="InterPro" id="IPR011990">
    <property type="entry name" value="TPR-like_helical_dom_sf"/>
</dbReference>
<protein>
    <recommendedName>
        <fullName evidence="2">histidine kinase</fullName>
        <ecNumber evidence="2">2.7.13.3</ecNumber>
    </recommendedName>
</protein>
<accession>A0A4Q1DB46</accession>
<keyword evidence="7" id="KW-0175">Coiled coil</keyword>
<evidence type="ECO:0000256" key="8">
    <source>
        <dbReference type="SAM" id="Phobius"/>
    </source>
</evidence>
<proteinExistence type="predicted"/>
<dbReference type="InterPro" id="IPR036890">
    <property type="entry name" value="HATPase_C_sf"/>
</dbReference>
<dbReference type="OrthoDB" id="943406at2"/>
<evidence type="ECO:0000256" key="2">
    <source>
        <dbReference type="ARBA" id="ARBA00012438"/>
    </source>
</evidence>
<dbReference type="EC" id="2.7.13.3" evidence="2"/>
<dbReference type="Gene3D" id="1.25.40.10">
    <property type="entry name" value="Tetratricopeptide repeat domain"/>
    <property type="match status" value="2"/>
</dbReference>
<keyword evidence="8" id="KW-0812">Transmembrane</keyword>